<proteinExistence type="predicted"/>
<dbReference type="Proteomes" id="UP000231246">
    <property type="component" value="Unassembled WGS sequence"/>
</dbReference>
<organism evidence="1 2">
    <name type="scientific">Candidatus Roizmanbacteria bacterium CG22_combo_CG10-13_8_21_14_all_38_20</name>
    <dbReference type="NCBI Taxonomy" id="1974862"/>
    <lineage>
        <taxon>Bacteria</taxon>
        <taxon>Candidatus Roizmaniibacteriota</taxon>
    </lineage>
</organism>
<dbReference type="EMBL" id="PCTA01000007">
    <property type="protein sequence ID" value="PIP62041.1"/>
    <property type="molecule type" value="Genomic_DNA"/>
</dbReference>
<gene>
    <name evidence="1" type="ORF">COW99_00905</name>
</gene>
<accession>A0A2H0BWP3</accession>
<dbReference type="AlphaFoldDB" id="A0A2H0BWP3"/>
<comment type="caution">
    <text evidence="1">The sequence shown here is derived from an EMBL/GenBank/DDBJ whole genome shotgun (WGS) entry which is preliminary data.</text>
</comment>
<name>A0A2H0BWP3_9BACT</name>
<protein>
    <recommendedName>
        <fullName evidence="3">ATP synthase subunit delta</fullName>
    </recommendedName>
</protein>
<evidence type="ECO:0008006" key="3">
    <source>
        <dbReference type="Google" id="ProtNLM"/>
    </source>
</evidence>
<reference evidence="1 2" key="1">
    <citation type="submission" date="2017-09" db="EMBL/GenBank/DDBJ databases">
        <title>Depth-based differentiation of microbial function through sediment-hosted aquifers and enrichment of novel symbionts in the deep terrestrial subsurface.</title>
        <authorList>
            <person name="Probst A.J."/>
            <person name="Ladd B."/>
            <person name="Jarett J.K."/>
            <person name="Geller-Mcgrath D.E."/>
            <person name="Sieber C.M."/>
            <person name="Emerson J.B."/>
            <person name="Anantharaman K."/>
            <person name="Thomas B.C."/>
            <person name="Malmstrom R."/>
            <person name="Stieglmeier M."/>
            <person name="Klingl A."/>
            <person name="Woyke T."/>
            <person name="Ryan C.M."/>
            <person name="Banfield J.F."/>
        </authorList>
    </citation>
    <scope>NUCLEOTIDE SEQUENCE [LARGE SCALE GENOMIC DNA]</scope>
    <source>
        <strain evidence="1">CG22_combo_CG10-13_8_21_14_all_38_20</strain>
    </source>
</reference>
<evidence type="ECO:0000313" key="2">
    <source>
        <dbReference type="Proteomes" id="UP000231246"/>
    </source>
</evidence>
<evidence type="ECO:0000313" key="1">
    <source>
        <dbReference type="EMBL" id="PIP62041.1"/>
    </source>
</evidence>
<sequence>MELFNYLLAHNYTKSDLLESVRLLRQAAEKDLYSSDGKARPVGLLPTKLYKDFTKEDLYSKIKEYTKKIKELPELTLLLPFIPDEPNLAMLTNWLRKEINTSLLVNIKLDAHLGAGCAFIIDGVYHDYSITKDLKKYEKK</sequence>